<dbReference type="InterPro" id="IPR001017">
    <property type="entry name" value="DH_E1"/>
</dbReference>
<proteinExistence type="predicted"/>
<evidence type="ECO:0000313" key="5">
    <source>
        <dbReference type="EMBL" id="MCX2972288.1"/>
    </source>
</evidence>
<dbReference type="EMBL" id="SHNP01000001">
    <property type="protein sequence ID" value="MCX2972288.1"/>
    <property type="molecule type" value="Genomic_DNA"/>
</dbReference>
<comment type="caution">
    <text evidence="5">The sequence shown here is derived from an EMBL/GenBank/DDBJ whole genome shotgun (WGS) entry which is preliminary data.</text>
</comment>
<keyword evidence="6" id="KW-1185">Reference proteome</keyword>
<feature type="domain" description="Dehydrogenase E1 component" evidence="4">
    <location>
        <begin position="14"/>
        <end position="311"/>
    </location>
</feature>
<keyword evidence="3" id="KW-0786">Thiamine pyrophosphate</keyword>
<dbReference type="InterPro" id="IPR050642">
    <property type="entry name" value="PDH_E1_Alpha_Subunit"/>
</dbReference>
<reference evidence="5" key="1">
    <citation type="submission" date="2019-02" db="EMBL/GenBank/DDBJ databases">
        <authorList>
            <person name="Li S.-H."/>
        </authorList>
    </citation>
    <scope>NUCLEOTIDE SEQUENCE</scope>
    <source>
        <strain evidence="5">IMCC8485</strain>
    </source>
</reference>
<dbReference type="Gene3D" id="3.40.50.970">
    <property type="match status" value="1"/>
</dbReference>
<keyword evidence="2" id="KW-0560">Oxidoreductase</keyword>
<dbReference type="CDD" id="cd02000">
    <property type="entry name" value="TPP_E1_PDC_ADC_BCADC"/>
    <property type="match status" value="1"/>
</dbReference>
<accession>A0ABT3SQM8</accession>
<evidence type="ECO:0000256" key="3">
    <source>
        <dbReference type="ARBA" id="ARBA00023052"/>
    </source>
</evidence>
<dbReference type="Pfam" id="PF00676">
    <property type="entry name" value="E1_dh"/>
    <property type="match status" value="1"/>
</dbReference>
<dbReference type="PANTHER" id="PTHR11516:SF60">
    <property type="entry name" value="PYRUVATE DEHYDROGENASE E1 COMPONENT SUBUNIT ALPHA"/>
    <property type="match status" value="1"/>
</dbReference>
<dbReference type="PANTHER" id="PTHR11516">
    <property type="entry name" value="PYRUVATE DEHYDROGENASE E1 COMPONENT, ALPHA SUBUNIT BACTERIAL AND ORGANELLAR"/>
    <property type="match status" value="1"/>
</dbReference>
<comment type="cofactor">
    <cofactor evidence="1">
        <name>thiamine diphosphate</name>
        <dbReference type="ChEBI" id="CHEBI:58937"/>
    </cofactor>
</comment>
<dbReference type="SUPFAM" id="SSF52518">
    <property type="entry name" value="Thiamin diphosphate-binding fold (THDP-binding)"/>
    <property type="match status" value="1"/>
</dbReference>
<evidence type="ECO:0000259" key="4">
    <source>
        <dbReference type="Pfam" id="PF00676"/>
    </source>
</evidence>
<dbReference type="RefSeq" id="WP_279251323.1">
    <property type="nucleotide sequence ID" value="NZ_SHNP01000001.1"/>
</dbReference>
<dbReference type="InterPro" id="IPR029061">
    <property type="entry name" value="THDP-binding"/>
</dbReference>
<organism evidence="5 6">
    <name type="scientific">Candidatus Seongchinamella marina</name>
    <dbReference type="NCBI Taxonomy" id="2518990"/>
    <lineage>
        <taxon>Bacteria</taxon>
        <taxon>Pseudomonadati</taxon>
        <taxon>Pseudomonadota</taxon>
        <taxon>Gammaproteobacteria</taxon>
        <taxon>Cellvibrionales</taxon>
        <taxon>Halieaceae</taxon>
        <taxon>Seongchinamella</taxon>
    </lineage>
</organism>
<sequence length="326" mass="34760">MSLDKEDLLRAYRMMKTIREFEERAHTEIMNGQIAGFTHLYTGQEANAVGICEHLSDEDAIISTHRGHGHCIAKGADVPGMMKELWGSSEGLCKGKGGSMHVADVDKGILGANGIVAGGPPISVGAALAAKIRKNGKVAISFSGDGSVNQGTCFEAMNLAVVLKVPAVFVIENNYYSEHTNISYAVGCDDLKARTEAFGFPVFVADGADFFSVYEAAGKAIEHARSGKGPAGVFAETGRFHGHFVGDPQYYRAEGELEDLRENSDCLKNFRARMADTGEISAEELDAVDAEVMAVIEQSVVDAKAAARPTPEQVTADVYINYGAAS</sequence>
<protein>
    <submittedName>
        <fullName evidence="5">Thiamine pyrophosphate-dependent dehydrogenase E1 component subunit alpha</fullName>
    </submittedName>
</protein>
<evidence type="ECO:0000256" key="2">
    <source>
        <dbReference type="ARBA" id="ARBA00023002"/>
    </source>
</evidence>
<dbReference type="Proteomes" id="UP001143307">
    <property type="component" value="Unassembled WGS sequence"/>
</dbReference>
<gene>
    <name evidence="5" type="ORF">EYC87_01640</name>
</gene>
<evidence type="ECO:0000256" key="1">
    <source>
        <dbReference type="ARBA" id="ARBA00001964"/>
    </source>
</evidence>
<name>A0ABT3SQM8_9GAMM</name>
<evidence type="ECO:0000313" key="6">
    <source>
        <dbReference type="Proteomes" id="UP001143307"/>
    </source>
</evidence>